<evidence type="ECO:0000256" key="6">
    <source>
        <dbReference type="SAM" id="Phobius"/>
    </source>
</evidence>
<feature type="transmembrane region" description="Helical" evidence="6">
    <location>
        <begin position="192"/>
        <end position="213"/>
    </location>
</feature>
<sequence>MKELVRDSSFGQIVRFVFSARYFRYLEETHDFVLPSKYDNAKHKAEEIPSEDREEKNDGPGVEEGLDLKENEKEVVIVEWYSKDDPENPHNWSGPRKAWTTFVIVLYTFAMFIGSSIYTSSIPDIERIFHVSPIVASLGLSMYVLGYGIGPLIFSPLTEIPACGRNPPYVVGFFLFVILCVPTALVDNFAGLLVLRFLLGFFGSPALATGGASMGDIYGPVGIPYALVLWGGCATLGPSLGPIIGNFAVQAENWRWSTWELLWLGGPTWLLMFFSLPDTSSELILLRRARRLRHLTKRNDLLAASEIRQAHLQPSQVLWKTLIKPLEINLKDPAVLFSTIYTALIYGLFYSFFESFPLVYRGIYHWSFGVSALPFLGVLVGVLIAASAYCLYSYFIGDKMLGKILEEKSSIPPEMRLRPGLVTTFFIPAGQFIFAWTARPDIHWFPSILGVAVSMIGIFVITQCMFSYLPFTYPIYAGSLFAANNFLRAALASGAILFSTPMFNNLGVDGGVSLLGGLTALCCFGVYALYFFGERLRKRSKFAQSVYHPREASPQGESARVAIYLPRGPILQNDADDESNIATLRDTLPYHLVKINYRCGKNYRFPTPVHDMLTGYDWIVNNLLLKRAISRPGRSEHVGRLAVCGELLGGTLGLGLALSECRLGEPGIIAAAINNPIVDWTTVHDRNWMPFKPRSKVHRSNALEWDQLAEHRDTLFRKPAHYFDPFASPLLLFRSAELEVPDHIEEQPLDEMEELIRFEREESLREQLALGAQPDIVEPELIKTVKKRRVSRRFPSKALGLRLPYFRIESGSDAVVSGQAIELAHQLRQSFERQRKPGPSRSRVTRLEDEDDVDASADEVRHCWHPGLGLWDDTQTGKARVLEAAKWLKERLA</sequence>
<gene>
    <name evidence="8" type="ORF">PRZ48_000849</name>
</gene>
<evidence type="ECO:0000256" key="5">
    <source>
        <dbReference type="SAM" id="MobiDB-lite"/>
    </source>
</evidence>
<organism evidence="8 9">
    <name type="scientific">Zasmidium cellare</name>
    <name type="common">Wine cellar mold</name>
    <name type="synonym">Racodium cellare</name>
    <dbReference type="NCBI Taxonomy" id="395010"/>
    <lineage>
        <taxon>Eukaryota</taxon>
        <taxon>Fungi</taxon>
        <taxon>Dikarya</taxon>
        <taxon>Ascomycota</taxon>
        <taxon>Pezizomycotina</taxon>
        <taxon>Dothideomycetes</taxon>
        <taxon>Dothideomycetidae</taxon>
        <taxon>Mycosphaerellales</taxon>
        <taxon>Mycosphaerellaceae</taxon>
        <taxon>Zasmidium</taxon>
    </lineage>
</organism>
<dbReference type="PROSITE" id="PS50850">
    <property type="entry name" value="MFS"/>
    <property type="match status" value="1"/>
</dbReference>
<dbReference type="Pfam" id="PF07859">
    <property type="entry name" value="Abhydrolase_3"/>
    <property type="match status" value="1"/>
</dbReference>
<keyword evidence="2 6" id="KW-0812">Transmembrane</keyword>
<dbReference type="Gene3D" id="3.40.50.1820">
    <property type="entry name" value="alpha/beta hydrolase"/>
    <property type="match status" value="1"/>
</dbReference>
<evidence type="ECO:0000256" key="4">
    <source>
        <dbReference type="ARBA" id="ARBA00023136"/>
    </source>
</evidence>
<name>A0ABR0F107_ZASCE</name>
<feature type="transmembrane region" description="Helical" evidence="6">
    <location>
        <begin position="442"/>
        <end position="461"/>
    </location>
</feature>
<feature type="transmembrane region" description="Helical" evidence="6">
    <location>
        <begin position="510"/>
        <end position="532"/>
    </location>
</feature>
<dbReference type="CDD" id="cd17323">
    <property type="entry name" value="MFS_Tpo1_MDR_like"/>
    <property type="match status" value="1"/>
</dbReference>
<feature type="compositionally biased region" description="Basic and acidic residues" evidence="5">
    <location>
        <begin position="43"/>
        <end position="58"/>
    </location>
</feature>
<comment type="subcellular location">
    <subcellularLocation>
        <location evidence="1">Membrane</location>
        <topology evidence="1">Multi-pass membrane protein</topology>
    </subcellularLocation>
</comment>
<evidence type="ECO:0000256" key="2">
    <source>
        <dbReference type="ARBA" id="ARBA00022692"/>
    </source>
</evidence>
<dbReference type="PANTHER" id="PTHR23502">
    <property type="entry name" value="MAJOR FACILITATOR SUPERFAMILY"/>
    <property type="match status" value="1"/>
</dbReference>
<keyword evidence="9" id="KW-1185">Reference proteome</keyword>
<dbReference type="EMBL" id="JAXOVC010000001">
    <property type="protein sequence ID" value="KAK4507115.1"/>
    <property type="molecule type" value="Genomic_DNA"/>
</dbReference>
<feature type="transmembrane region" description="Helical" evidence="6">
    <location>
        <begin position="98"/>
        <end position="118"/>
    </location>
</feature>
<feature type="domain" description="Major facilitator superfamily (MFS) profile" evidence="7">
    <location>
        <begin position="100"/>
        <end position="537"/>
    </location>
</feature>
<proteinExistence type="predicted"/>
<evidence type="ECO:0000313" key="9">
    <source>
        <dbReference type="Proteomes" id="UP001305779"/>
    </source>
</evidence>
<dbReference type="InterPro" id="IPR013094">
    <property type="entry name" value="AB_hydrolase_3"/>
</dbReference>
<feature type="transmembrane region" description="Helical" evidence="6">
    <location>
        <begin position="130"/>
        <end position="154"/>
    </location>
</feature>
<keyword evidence="3 6" id="KW-1133">Transmembrane helix</keyword>
<accession>A0ABR0F107</accession>
<dbReference type="PANTHER" id="PTHR23502:SF23">
    <property type="entry name" value="FLUCONAZOLE RESISTANCE PROTEIN 1"/>
    <property type="match status" value="1"/>
</dbReference>
<feature type="transmembrane region" description="Helical" evidence="6">
    <location>
        <begin position="473"/>
        <end position="498"/>
    </location>
</feature>
<feature type="region of interest" description="Disordered" evidence="5">
    <location>
        <begin position="830"/>
        <end position="851"/>
    </location>
</feature>
<feature type="transmembrane region" description="Helical" evidence="6">
    <location>
        <begin position="334"/>
        <end position="353"/>
    </location>
</feature>
<dbReference type="SUPFAM" id="SSF53474">
    <property type="entry name" value="alpha/beta-Hydrolases"/>
    <property type="match status" value="1"/>
</dbReference>
<keyword evidence="4 6" id="KW-0472">Membrane</keyword>
<feature type="transmembrane region" description="Helical" evidence="6">
    <location>
        <begin position="225"/>
        <end position="249"/>
    </location>
</feature>
<protein>
    <recommendedName>
        <fullName evidence="7">Major facilitator superfamily (MFS) profile domain-containing protein</fullName>
    </recommendedName>
</protein>
<evidence type="ECO:0000313" key="8">
    <source>
        <dbReference type="EMBL" id="KAK4507115.1"/>
    </source>
</evidence>
<reference evidence="8 9" key="1">
    <citation type="journal article" date="2023" name="G3 (Bethesda)">
        <title>A chromosome-level genome assembly of Zasmidium syzygii isolated from banana leaves.</title>
        <authorList>
            <person name="van Westerhoven A.C."/>
            <person name="Mehrabi R."/>
            <person name="Talebi R."/>
            <person name="Steentjes M.B.F."/>
            <person name="Corcolon B."/>
            <person name="Chong P.A."/>
            <person name="Kema G.H.J."/>
            <person name="Seidl M.F."/>
        </authorList>
    </citation>
    <scope>NUCLEOTIDE SEQUENCE [LARGE SCALE GENOMIC DNA]</scope>
    <source>
        <strain evidence="8 9">P124</strain>
    </source>
</reference>
<dbReference type="InterPro" id="IPR029058">
    <property type="entry name" value="AB_hydrolase_fold"/>
</dbReference>
<dbReference type="SUPFAM" id="SSF103473">
    <property type="entry name" value="MFS general substrate transporter"/>
    <property type="match status" value="1"/>
</dbReference>
<feature type="transmembrane region" description="Helical" evidence="6">
    <location>
        <begin position="417"/>
        <end position="436"/>
    </location>
</feature>
<dbReference type="InterPro" id="IPR011701">
    <property type="entry name" value="MFS"/>
</dbReference>
<dbReference type="Proteomes" id="UP001305779">
    <property type="component" value="Unassembled WGS sequence"/>
</dbReference>
<evidence type="ECO:0000256" key="3">
    <source>
        <dbReference type="ARBA" id="ARBA00022989"/>
    </source>
</evidence>
<dbReference type="Gene3D" id="1.20.1250.20">
    <property type="entry name" value="MFS general substrate transporter like domains"/>
    <property type="match status" value="1"/>
</dbReference>
<evidence type="ECO:0000259" key="7">
    <source>
        <dbReference type="PROSITE" id="PS50850"/>
    </source>
</evidence>
<feature type="region of interest" description="Disordered" evidence="5">
    <location>
        <begin position="43"/>
        <end position="65"/>
    </location>
</feature>
<dbReference type="InterPro" id="IPR036259">
    <property type="entry name" value="MFS_trans_sf"/>
</dbReference>
<comment type="caution">
    <text evidence="8">The sequence shown here is derived from an EMBL/GenBank/DDBJ whole genome shotgun (WGS) entry which is preliminary data.</text>
</comment>
<dbReference type="InterPro" id="IPR020846">
    <property type="entry name" value="MFS_dom"/>
</dbReference>
<feature type="transmembrane region" description="Helical" evidence="6">
    <location>
        <begin position="373"/>
        <end position="396"/>
    </location>
</feature>
<feature type="transmembrane region" description="Helical" evidence="6">
    <location>
        <begin position="166"/>
        <end position="186"/>
    </location>
</feature>
<evidence type="ECO:0000256" key="1">
    <source>
        <dbReference type="ARBA" id="ARBA00004141"/>
    </source>
</evidence>
<dbReference type="Pfam" id="PF07690">
    <property type="entry name" value="MFS_1"/>
    <property type="match status" value="1"/>
</dbReference>